<accession>A0A6V7GY08</accession>
<feature type="compositionally biased region" description="Basic and acidic residues" evidence="1">
    <location>
        <begin position="109"/>
        <end position="118"/>
    </location>
</feature>
<name>A0A6V7GY08_9HYME</name>
<feature type="non-terminal residue" evidence="2">
    <location>
        <position position="163"/>
    </location>
</feature>
<evidence type="ECO:0000313" key="3">
    <source>
        <dbReference type="Proteomes" id="UP000752696"/>
    </source>
</evidence>
<feature type="non-terminal residue" evidence="2">
    <location>
        <position position="1"/>
    </location>
</feature>
<gene>
    <name evidence="2" type="ORF">MHI_LOCUS242011</name>
</gene>
<protein>
    <submittedName>
        <fullName evidence="2">Uncharacterized protein</fullName>
    </submittedName>
</protein>
<reference evidence="2" key="1">
    <citation type="submission" date="2020-07" db="EMBL/GenBank/DDBJ databases">
        <authorList>
            <person name="Nazaruddin N."/>
        </authorList>
    </citation>
    <scope>NUCLEOTIDE SEQUENCE</scope>
</reference>
<evidence type="ECO:0000256" key="1">
    <source>
        <dbReference type="SAM" id="MobiDB-lite"/>
    </source>
</evidence>
<organism evidence="2 3">
    <name type="scientific">Heterotrigona itama</name>
    <dbReference type="NCBI Taxonomy" id="395501"/>
    <lineage>
        <taxon>Eukaryota</taxon>
        <taxon>Metazoa</taxon>
        <taxon>Ecdysozoa</taxon>
        <taxon>Arthropoda</taxon>
        <taxon>Hexapoda</taxon>
        <taxon>Insecta</taxon>
        <taxon>Pterygota</taxon>
        <taxon>Neoptera</taxon>
        <taxon>Endopterygota</taxon>
        <taxon>Hymenoptera</taxon>
        <taxon>Apocrita</taxon>
        <taxon>Aculeata</taxon>
        <taxon>Apoidea</taxon>
        <taxon>Anthophila</taxon>
        <taxon>Apidae</taxon>
        <taxon>Heterotrigona</taxon>
    </lineage>
</organism>
<dbReference type="EMBL" id="CAJDYZ010004527">
    <property type="protein sequence ID" value="CAD1471535.1"/>
    <property type="molecule type" value="Genomic_DNA"/>
</dbReference>
<feature type="region of interest" description="Disordered" evidence="1">
    <location>
        <begin position="109"/>
        <end position="134"/>
    </location>
</feature>
<dbReference type="AlphaFoldDB" id="A0A6V7GY08"/>
<sequence length="163" mass="18899">SFKLIPDNFKDVLEINFYENRLRTKKQVGIYSMPEIVVEESRRAERLMPNASRYKVSIDMTGAVAVVYRQPVVPTSRQRRKCRTLSILRDLTKLFYAEIPCADREYWPREDRRKSKPNDEDEVHTSVYVSNRPHRNGPPLGCSLSVHAQKILPARSCAAQYAT</sequence>
<keyword evidence="3" id="KW-1185">Reference proteome</keyword>
<dbReference type="Proteomes" id="UP000752696">
    <property type="component" value="Unassembled WGS sequence"/>
</dbReference>
<proteinExistence type="predicted"/>
<comment type="caution">
    <text evidence="2">The sequence shown here is derived from an EMBL/GenBank/DDBJ whole genome shotgun (WGS) entry which is preliminary data.</text>
</comment>
<evidence type="ECO:0000313" key="2">
    <source>
        <dbReference type="EMBL" id="CAD1471535.1"/>
    </source>
</evidence>